<sequence length="120" mass="13660">MKNIDAITVYVDNLPKDLDVAWLRHLFNGQGKVIDVYMPAQRSLRYNTKFGSVRFKNKEEVLSAIEAFNGVSIRNFIMLNWLDFVIVIARISNSCQKYHQEGSHIAAGTILLPNSISGRF</sequence>
<keyword evidence="2" id="KW-1185">Reference proteome</keyword>
<dbReference type="Proteomes" id="UP001062846">
    <property type="component" value="Chromosome 2"/>
</dbReference>
<evidence type="ECO:0000313" key="2">
    <source>
        <dbReference type="Proteomes" id="UP001062846"/>
    </source>
</evidence>
<accession>A0ACC0PV82</accession>
<dbReference type="EMBL" id="CM046389">
    <property type="protein sequence ID" value="KAI8568693.1"/>
    <property type="molecule type" value="Genomic_DNA"/>
</dbReference>
<comment type="caution">
    <text evidence="1">The sequence shown here is derived from an EMBL/GenBank/DDBJ whole genome shotgun (WGS) entry which is preliminary data.</text>
</comment>
<name>A0ACC0PV82_RHOML</name>
<proteinExistence type="predicted"/>
<evidence type="ECO:0000313" key="1">
    <source>
        <dbReference type="EMBL" id="KAI8568693.1"/>
    </source>
</evidence>
<gene>
    <name evidence="1" type="ORF">RHMOL_Rhmol02G0220100</name>
</gene>
<organism evidence="1 2">
    <name type="scientific">Rhododendron molle</name>
    <name type="common">Chinese azalea</name>
    <name type="synonym">Azalea mollis</name>
    <dbReference type="NCBI Taxonomy" id="49168"/>
    <lineage>
        <taxon>Eukaryota</taxon>
        <taxon>Viridiplantae</taxon>
        <taxon>Streptophyta</taxon>
        <taxon>Embryophyta</taxon>
        <taxon>Tracheophyta</taxon>
        <taxon>Spermatophyta</taxon>
        <taxon>Magnoliopsida</taxon>
        <taxon>eudicotyledons</taxon>
        <taxon>Gunneridae</taxon>
        <taxon>Pentapetalae</taxon>
        <taxon>asterids</taxon>
        <taxon>Ericales</taxon>
        <taxon>Ericaceae</taxon>
        <taxon>Ericoideae</taxon>
        <taxon>Rhodoreae</taxon>
        <taxon>Rhododendron</taxon>
    </lineage>
</organism>
<reference evidence="1" key="1">
    <citation type="submission" date="2022-02" db="EMBL/GenBank/DDBJ databases">
        <title>Plant Genome Project.</title>
        <authorList>
            <person name="Zhang R.-G."/>
        </authorList>
    </citation>
    <scope>NUCLEOTIDE SEQUENCE</scope>
    <source>
        <strain evidence="1">AT1</strain>
    </source>
</reference>
<protein>
    <submittedName>
        <fullName evidence="1">Uncharacterized protein</fullName>
    </submittedName>
</protein>